<organism evidence="3 4">
    <name type="scientific">Acinetobacter pseudolwoffii</name>
    <dbReference type="NCBI Taxonomy" id="2053287"/>
    <lineage>
        <taxon>Bacteria</taxon>
        <taxon>Pseudomonadati</taxon>
        <taxon>Pseudomonadota</taxon>
        <taxon>Gammaproteobacteria</taxon>
        <taxon>Moraxellales</taxon>
        <taxon>Moraxellaceae</taxon>
        <taxon>Acinetobacter</taxon>
    </lineage>
</organism>
<dbReference type="EMBL" id="PHRG01000012">
    <property type="protein sequence ID" value="PJO74321.1"/>
    <property type="molecule type" value="Genomic_DNA"/>
</dbReference>
<dbReference type="GeneID" id="97176892"/>
<gene>
    <name evidence="3" type="ORF">CWI32_13740</name>
</gene>
<dbReference type="AlphaFoldDB" id="A0A2H9YNV2"/>
<feature type="coiled-coil region" evidence="1">
    <location>
        <begin position="20"/>
        <end position="61"/>
    </location>
</feature>
<dbReference type="Gene3D" id="2.40.160.10">
    <property type="entry name" value="Porin"/>
    <property type="match status" value="1"/>
</dbReference>
<protein>
    <submittedName>
        <fullName evidence="3">DcaP-like protein</fullName>
    </submittedName>
</protein>
<dbReference type="Pfam" id="PF19577">
    <property type="entry name" value="DcaP"/>
    <property type="match status" value="1"/>
</dbReference>
<dbReference type="InterPro" id="IPR023614">
    <property type="entry name" value="Porin_dom_sf"/>
</dbReference>
<evidence type="ECO:0000256" key="2">
    <source>
        <dbReference type="SAM" id="SignalP"/>
    </source>
</evidence>
<dbReference type="SUPFAM" id="SSF56935">
    <property type="entry name" value="Porins"/>
    <property type="match status" value="1"/>
</dbReference>
<keyword evidence="1" id="KW-0175">Coiled coil</keyword>
<name>A0A2H9YNV2_9GAMM</name>
<dbReference type="InterPro" id="IPR045748">
    <property type="entry name" value="DcaP"/>
</dbReference>
<dbReference type="RefSeq" id="WP_100535565.1">
    <property type="nucleotide sequence ID" value="NZ_CBDBYO010000054.1"/>
</dbReference>
<evidence type="ECO:0000313" key="4">
    <source>
        <dbReference type="Proteomes" id="UP000243446"/>
    </source>
</evidence>
<reference evidence="3 4" key="1">
    <citation type="submission" date="2017-11" db="EMBL/GenBank/DDBJ databases">
        <title>Revising the taxonomy of the Acinetobacter lwoffii group: the description of Acinetobacter pseudolwoffii sp. nov. and emended description of Acinetobacter lwoffii.</title>
        <authorList>
            <person name="Nemec A."/>
            <person name="Radolfova-Krizova L."/>
        </authorList>
    </citation>
    <scope>NUCLEOTIDE SEQUENCE [LARGE SCALE GENOMIC DNA]</scope>
    <source>
        <strain evidence="3 4">ANC 5044</strain>
    </source>
</reference>
<evidence type="ECO:0000256" key="1">
    <source>
        <dbReference type="SAM" id="Coils"/>
    </source>
</evidence>
<evidence type="ECO:0000313" key="3">
    <source>
        <dbReference type="EMBL" id="PJO74321.1"/>
    </source>
</evidence>
<feature type="signal peptide" evidence="2">
    <location>
        <begin position="1"/>
        <end position="26"/>
    </location>
</feature>
<proteinExistence type="predicted"/>
<keyword evidence="2" id="KW-0732">Signal</keyword>
<comment type="caution">
    <text evidence="3">The sequence shown here is derived from an EMBL/GenBank/DDBJ whole genome shotgun (WGS) entry which is preliminary data.</text>
</comment>
<dbReference type="Proteomes" id="UP000243446">
    <property type="component" value="Unassembled WGS sequence"/>
</dbReference>
<feature type="chain" id="PRO_5014182011" evidence="2">
    <location>
        <begin position="27"/>
        <end position="447"/>
    </location>
</feature>
<accession>A0A2H9YNV2</accession>
<sequence>MKKNVQLFAKSTLTLSILVFTSLAHANVSLEQQVAQLQQQVQALQELVQQQQKANDQKFNEQKMAAAPALVESAAPKKSSAPVLQHTTKGGAEFELYGNVRADMSYQMKGPNTMYNLISAVPLEGTPDEHKNSDKFQSTLNATRFGFNFKTPQLGEHAIGGKVEMDFFGGAGRDTFRIRHAYMTYDQWLLGQTWSNFNAVEYFPETVDASLSVGGSLTRVPQIKYSVPVNPHLNLAFSLEDSKAETVTRTGTQNFTTDPDAKLKLPSATGRVNYKFDNGSALSGRAFVTQKATNHEGNDDFLAWGVALGGKYQAAENTLVRFDYNHIKGDTKNLLWSNMAYVFDDNNKMRANQFDAISVGLTQKITSKIRSTLGFGYMKADDNNSFAQLVRNDETQNSELKEGWINLFYNPVKPVNFGLEYMYGERKTFNDKKGIDNRLNFTAIYDF</sequence>